<evidence type="ECO:0000256" key="3">
    <source>
        <dbReference type="ARBA" id="ARBA00022833"/>
    </source>
</evidence>
<reference evidence="7" key="1">
    <citation type="submission" date="2022-10" db="EMBL/GenBank/DDBJ databases">
        <title>Novel sulphate-reducing endosymbionts in the free-living metamonad Anaeramoeba.</title>
        <authorList>
            <person name="Jerlstrom-Hultqvist J."/>
            <person name="Cepicka I."/>
            <person name="Gallot-Lavallee L."/>
            <person name="Salas-Leiva D."/>
            <person name="Curtis B.A."/>
            <person name="Zahonova K."/>
            <person name="Pipaliya S."/>
            <person name="Dacks J."/>
            <person name="Roger A.J."/>
        </authorList>
    </citation>
    <scope>NUCLEOTIDE SEQUENCE</scope>
    <source>
        <strain evidence="7">BMAN</strain>
    </source>
</reference>
<keyword evidence="5" id="KW-0175">Coiled coil</keyword>
<dbReference type="InterPro" id="IPR027370">
    <property type="entry name" value="Znf-RING_euk"/>
</dbReference>
<evidence type="ECO:0000259" key="6">
    <source>
        <dbReference type="PROSITE" id="PS50089"/>
    </source>
</evidence>
<evidence type="ECO:0000256" key="1">
    <source>
        <dbReference type="ARBA" id="ARBA00022723"/>
    </source>
</evidence>
<dbReference type="PANTHER" id="PTHR10131">
    <property type="entry name" value="TNF RECEPTOR ASSOCIATED FACTOR"/>
    <property type="match status" value="1"/>
</dbReference>
<dbReference type="EMBL" id="JAPDFW010000136">
    <property type="protein sequence ID" value="KAJ5066804.1"/>
    <property type="molecule type" value="Genomic_DNA"/>
</dbReference>
<protein>
    <submittedName>
        <fullName evidence="7">Early girl isoform a-related</fullName>
    </submittedName>
</protein>
<dbReference type="PANTHER" id="PTHR10131:SF94">
    <property type="entry name" value="TNF RECEPTOR-ASSOCIATED FACTOR 4"/>
    <property type="match status" value="1"/>
</dbReference>
<keyword evidence="3" id="KW-0862">Zinc</keyword>
<dbReference type="SUPFAM" id="SSF57850">
    <property type="entry name" value="RING/U-box"/>
    <property type="match status" value="1"/>
</dbReference>
<organism evidence="7 8">
    <name type="scientific">Anaeramoeba ignava</name>
    <name type="common">Anaerobic marine amoeba</name>
    <dbReference type="NCBI Taxonomy" id="1746090"/>
    <lineage>
        <taxon>Eukaryota</taxon>
        <taxon>Metamonada</taxon>
        <taxon>Anaeramoebidae</taxon>
        <taxon>Anaeramoeba</taxon>
    </lineage>
</organism>
<keyword evidence="2 4" id="KW-0863">Zinc-finger</keyword>
<dbReference type="GO" id="GO:0008270">
    <property type="term" value="F:zinc ion binding"/>
    <property type="evidence" value="ECO:0007669"/>
    <property type="project" value="UniProtKB-KW"/>
</dbReference>
<dbReference type="AlphaFoldDB" id="A0A9Q0R4E7"/>
<dbReference type="InterPro" id="IPR001841">
    <property type="entry name" value="Znf_RING"/>
</dbReference>
<keyword evidence="1" id="KW-0479">Metal-binding</keyword>
<keyword evidence="8" id="KW-1185">Reference proteome</keyword>
<evidence type="ECO:0000256" key="5">
    <source>
        <dbReference type="SAM" id="Coils"/>
    </source>
</evidence>
<evidence type="ECO:0000256" key="2">
    <source>
        <dbReference type="ARBA" id="ARBA00022771"/>
    </source>
</evidence>
<dbReference type="PROSITE" id="PS00518">
    <property type="entry name" value="ZF_RING_1"/>
    <property type="match status" value="1"/>
</dbReference>
<feature type="coiled-coil region" evidence="5">
    <location>
        <begin position="157"/>
        <end position="184"/>
    </location>
</feature>
<evidence type="ECO:0000313" key="8">
    <source>
        <dbReference type="Proteomes" id="UP001149090"/>
    </source>
</evidence>
<dbReference type="PROSITE" id="PS50089">
    <property type="entry name" value="ZF_RING_2"/>
    <property type="match status" value="1"/>
</dbReference>
<evidence type="ECO:0000256" key="4">
    <source>
        <dbReference type="PROSITE-ProRule" id="PRU00175"/>
    </source>
</evidence>
<dbReference type="SUPFAM" id="SSF49599">
    <property type="entry name" value="TRAF domain-like"/>
    <property type="match status" value="1"/>
</dbReference>
<gene>
    <name evidence="7" type="ORF">M0811_03148</name>
</gene>
<dbReference type="Pfam" id="PF13445">
    <property type="entry name" value="zf-RING_UBOX"/>
    <property type="match status" value="1"/>
</dbReference>
<dbReference type="Gene3D" id="3.30.40.10">
    <property type="entry name" value="Zinc/RING finger domain, C3HC4 (zinc finger)"/>
    <property type="match status" value="2"/>
</dbReference>
<name>A0A9Q0R4E7_ANAIG</name>
<proteinExistence type="predicted"/>
<dbReference type="OrthoDB" id="438726at2759"/>
<dbReference type="InterPro" id="IPR017907">
    <property type="entry name" value="Znf_RING_CS"/>
</dbReference>
<feature type="domain" description="RING-type" evidence="6">
    <location>
        <begin position="16"/>
        <end position="53"/>
    </location>
</feature>
<dbReference type="InterPro" id="IPR013083">
    <property type="entry name" value="Znf_RING/FYVE/PHD"/>
</dbReference>
<dbReference type="SMART" id="SM00184">
    <property type="entry name" value="RING"/>
    <property type="match status" value="1"/>
</dbReference>
<evidence type="ECO:0000313" key="7">
    <source>
        <dbReference type="EMBL" id="KAJ5066804.1"/>
    </source>
</evidence>
<accession>A0A9Q0R4E7</accession>
<dbReference type="Proteomes" id="UP001149090">
    <property type="component" value="Unassembled WGS sequence"/>
</dbReference>
<comment type="caution">
    <text evidence="7">The sequence shown here is derived from an EMBL/GenBank/DDBJ whole genome shotgun (WGS) entry which is preliminary data.</text>
</comment>
<sequence length="347" mass="40368">MTSFEYFETVSQSLICPICKQPFIDPVQTLCNHKFCRGCILNKNTFNNQCLTCGNYITEDSLSPLLFLKLSCDNLQVYCLNRSRGCQAIIKRNQMENHIKNECKFTKIITPFLQEKKEDPFKLIPNQPQNLPQTITQFPTITNPFDEKPPSYLINFFEQTNFKIDQLSQQIEKLTEKYNTLSTNQIEKGNQTIQSSTLKKIPILIFTKYAKCKHCHVSTKNEWPQCGGCFSSQPRTEFCYINPSTVQSCYQSYPKNIDRQTFILIQCPNCKEIQFPLSLGTLIPSNSTLINRKNNHPFLFWYDTFSHSKQDCDLKQTNVRELHVVISKEEANYLLETFKATFPFTLK</sequence>